<keyword evidence="4" id="KW-0720">Serine protease</keyword>
<dbReference type="SUPFAM" id="SSF50494">
    <property type="entry name" value="Trypsin-like serine proteases"/>
    <property type="match status" value="1"/>
</dbReference>
<evidence type="ECO:0000313" key="8">
    <source>
        <dbReference type="Proteomes" id="UP000183063"/>
    </source>
</evidence>
<reference evidence="7 9" key="3">
    <citation type="submission" date="2016-10" db="EMBL/GenBank/DDBJ databases">
        <authorList>
            <person name="Varghese N."/>
            <person name="Submissions S."/>
        </authorList>
    </citation>
    <scope>NUCLEOTIDE SEQUENCE [LARGE SCALE GENOMIC DNA]</scope>
    <source>
        <strain evidence="7 9">CGMCC 1.7071</strain>
    </source>
</reference>
<name>A0A1H8DQP2_9HYPH</name>
<dbReference type="Gene3D" id="2.30.42.10">
    <property type="match status" value="1"/>
</dbReference>
<reference evidence="8" key="2">
    <citation type="submission" date="2016-10" db="EMBL/GenBank/DDBJ databases">
        <authorList>
            <person name="Wibberg D."/>
        </authorList>
    </citation>
    <scope>NUCLEOTIDE SEQUENCE [LARGE SCALE GENOMIC DNA]</scope>
</reference>
<dbReference type="PANTHER" id="PTHR22939:SF129">
    <property type="entry name" value="SERINE PROTEASE HTRA2, MITOCHONDRIAL"/>
    <property type="match status" value="1"/>
</dbReference>
<reference evidence="6" key="1">
    <citation type="submission" date="2016-10" db="EMBL/GenBank/DDBJ databases">
        <authorList>
            <person name="de Groot N.N."/>
        </authorList>
    </citation>
    <scope>NUCLEOTIDE SEQUENCE [LARGE SCALE GENOMIC DNA]</scope>
    <source>
        <strain evidence="6">CCBAU85039</strain>
    </source>
</reference>
<dbReference type="Pfam" id="PF13180">
    <property type="entry name" value="PDZ_2"/>
    <property type="match status" value="1"/>
</dbReference>
<feature type="domain" description="PDZ" evidence="5">
    <location>
        <begin position="196"/>
        <end position="254"/>
    </location>
</feature>
<evidence type="ECO:0000313" key="9">
    <source>
        <dbReference type="Proteomes" id="UP000198939"/>
    </source>
</evidence>
<dbReference type="EC" id="3.4.21.107" evidence="6"/>
<evidence type="ECO:0000256" key="2">
    <source>
        <dbReference type="ARBA" id="ARBA00022670"/>
    </source>
</evidence>
<dbReference type="SUPFAM" id="SSF50156">
    <property type="entry name" value="PDZ domain-like"/>
    <property type="match status" value="1"/>
</dbReference>
<dbReference type="InterPro" id="IPR001478">
    <property type="entry name" value="PDZ"/>
</dbReference>
<keyword evidence="3 6" id="KW-0378">Hydrolase</keyword>
<accession>A0A1H8DQP2</accession>
<evidence type="ECO:0000256" key="4">
    <source>
        <dbReference type="ARBA" id="ARBA00022825"/>
    </source>
</evidence>
<protein>
    <submittedName>
        <fullName evidence="6">Serine protease Do-like HtrA</fullName>
        <ecNumber evidence="6">3.4.21.107</ecNumber>
    </submittedName>
    <submittedName>
        <fullName evidence="7">Serine protease, S1-C subfamily, contains C-terminal PDZ domain</fullName>
    </submittedName>
</protein>
<keyword evidence="9" id="KW-1185">Reference proteome</keyword>
<dbReference type="STRING" id="501024.RTCCBAU85039_0977"/>
<sequence>MNIDEILRSVVAVRSSIPEDAFTAGTLGTRREGSGVVIKPSGLVLTIGYLITEAEEVWLTTLDGRVIAAHPLAYDQETGFGLLQALGDIGLPALEFGDGAGASLGDPVVLADGIGQFVEARIVAKQEFAGYWEYLLDEAIFTTPAHPSWGGAALIDAEGKLLGIGSLRLQMSQNDEIADINMIVPINLLPPILDDLMTRGRVNKPPRPWLGAFSAESNGDVVVMSVADGSPAAQAGLRRGDIISEIRDGEVDGLADFYRKVWSSGPAGAEIPMRVLRDGREAWLRIRSADRNAFLRKPQLQ</sequence>
<evidence type="ECO:0000313" key="6">
    <source>
        <dbReference type="EMBL" id="SEH53191.1"/>
    </source>
</evidence>
<evidence type="ECO:0000313" key="7">
    <source>
        <dbReference type="EMBL" id="SEN09592.1"/>
    </source>
</evidence>
<dbReference type="PRINTS" id="PR00834">
    <property type="entry name" value="PROTEASES2C"/>
</dbReference>
<dbReference type="PANTHER" id="PTHR22939">
    <property type="entry name" value="SERINE PROTEASE FAMILY S1C HTRA-RELATED"/>
    <property type="match status" value="1"/>
</dbReference>
<dbReference type="GO" id="GO:0006508">
    <property type="term" value="P:proteolysis"/>
    <property type="evidence" value="ECO:0007669"/>
    <property type="project" value="UniProtKB-KW"/>
</dbReference>
<dbReference type="GO" id="GO:0004252">
    <property type="term" value="F:serine-type endopeptidase activity"/>
    <property type="evidence" value="ECO:0007669"/>
    <property type="project" value="InterPro"/>
</dbReference>
<comment type="similarity">
    <text evidence="1">Belongs to the peptidase S1C family.</text>
</comment>
<dbReference type="Proteomes" id="UP000183063">
    <property type="component" value="Unassembled WGS sequence"/>
</dbReference>
<evidence type="ECO:0000256" key="3">
    <source>
        <dbReference type="ARBA" id="ARBA00022801"/>
    </source>
</evidence>
<gene>
    <name evidence="6" type="primary">htrA_1</name>
    <name evidence="6" type="ORF">RTCCBAU85039_0977</name>
    <name evidence="7" type="ORF">SAMN05216228_1002156</name>
</gene>
<organism evidence="6 8">
    <name type="scientific">Rhizobium tibeticum</name>
    <dbReference type="NCBI Taxonomy" id="501024"/>
    <lineage>
        <taxon>Bacteria</taxon>
        <taxon>Pseudomonadati</taxon>
        <taxon>Pseudomonadota</taxon>
        <taxon>Alphaproteobacteria</taxon>
        <taxon>Hyphomicrobiales</taxon>
        <taxon>Rhizobiaceae</taxon>
        <taxon>Rhizobium/Agrobacterium group</taxon>
        <taxon>Rhizobium</taxon>
    </lineage>
</organism>
<dbReference type="Pfam" id="PF13365">
    <property type="entry name" value="Trypsin_2"/>
    <property type="match status" value="1"/>
</dbReference>
<dbReference type="SMART" id="SM00228">
    <property type="entry name" value="PDZ"/>
    <property type="match status" value="1"/>
</dbReference>
<dbReference type="EMBL" id="FOCV01000002">
    <property type="protein sequence ID" value="SEN09592.1"/>
    <property type="molecule type" value="Genomic_DNA"/>
</dbReference>
<dbReference type="PROSITE" id="PS50106">
    <property type="entry name" value="PDZ"/>
    <property type="match status" value="1"/>
</dbReference>
<dbReference type="Gene3D" id="2.40.10.120">
    <property type="match status" value="1"/>
</dbReference>
<dbReference type="AlphaFoldDB" id="A0A1H8DQP2"/>
<dbReference type="InterPro" id="IPR036034">
    <property type="entry name" value="PDZ_sf"/>
</dbReference>
<dbReference type="Proteomes" id="UP000198939">
    <property type="component" value="Unassembled WGS sequence"/>
</dbReference>
<evidence type="ECO:0000256" key="1">
    <source>
        <dbReference type="ARBA" id="ARBA00010541"/>
    </source>
</evidence>
<keyword evidence="2 6" id="KW-0645">Protease</keyword>
<dbReference type="InterPro" id="IPR009003">
    <property type="entry name" value="Peptidase_S1_PA"/>
</dbReference>
<dbReference type="OrthoDB" id="7296822at2"/>
<dbReference type="InterPro" id="IPR001940">
    <property type="entry name" value="Peptidase_S1C"/>
</dbReference>
<dbReference type="EMBL" id="FNXB01000004">
    <property type="protein sequence ID" value="SEH53191.1"/>
    <property type="molecule type" value="Genomic_DNA"/>
</dbReference>
<proteinExistence type="inferred from homology"/>
<evidence type="ECO:0000259" key="5">
    <source>
        <dbReference type="PROSITE" id="PS50106"/>
    </source>
</evidence>
<dbReference type="RefSeq" id="WP_024314536.1">
    <property type="nucleotide sequence ID" value="NZ_FNXB01000004.1"/>
</dbReference>